<evidence type="ECO:0000256" key="1">
    <source>
        <dbReference type="ARBA" id="ARBA00000085"/>
    </source>
</evidence>
<comment type="caution">
    <text evidence="10">The sequence shown here is derived from an EMBL/GenBank/DDBJ whole genome shotgun (WGS) entry which is preliminary data.</text>
</comment>
<evidence type="ECO:0000256" key="4">
    <source>
        <dbReference type="ARBA" id="ARBA00022679"/>
    </source>
</evidence>
<dbReference type="Pfam" id="PF02518">
    <property type="entry name" value="HATPase_c"/>
    <property type="match status" value="1"/>
</dbReference>
<evidence type="ECO:0000256" key="6">
    <source>
        <dbReference type="ARBA" id="ARBA00022777"/>
    </source>
</evidence>
<keyword evidence="8" id="KW-0472">Membrane</keyword>
<evidence type="ECO:0000256" key="7">
    <source>
        <dbReference type="ARBA" id="ARBA00022840"/>
    </source>
</evidence>
<keyword evidence="7 10" id="KW-0067">ATP-binding</keyword>
<evidence type="ECO:0000313" key="11">
    <source>
        <dbReference type="Proteomes" id="UP001139125"/>
    </source>
</evidence>
<dbReference type="Pfam" id="PF07568">
    <property type="entry name" value="HisKA_2"/>
    <property type="match status" value="1"/>
</dbReference>
<keyword evidence="6" id="KW-0418">Kinase</keyword>
<feature type="domain" description="Histidine kinase" evidence="9">
    <location>
        <begin position="292"/>
        <end position="487"/>
    </location>
</feature>
<evidence type="ECO:0000256" key="3">
    <source>
        <dbReference type="ARBA" id="ARBA00022553"/>
    </source>
</evidence>
<keyword evidence="3" id="KW-0597">Phosphoprotein</keyword>
<comment type="catalytic activity">
    <reaction evidence="1">
        <text>ATP + protein L-histidine = ADP + protein N-phospho-L-histidine.</text>
        <dbReference type="EC" id="2.7.13.3"/>
    </reaction>
</comment>
<sequence length="490" mass="54978">MIENFGTRLGWFLLGFVVSAGFFSFEVKAQSDADYFWTFSEIRSDTNSDNTLDYFGEEVSITGIANIETGLLHEHYLQAFVQNDSAGMSVFAMEIETPFGIGDSIVATGKIERYNGLAEVHIDSYRVFKTSSPIKVRSLSEVIESPQDYLGMLAEGEGKIIEKGSTFNGKYVRISTEGSSKSMMVYVSNFHSLYDQFDFDVLGVGDRISVKGIITEYNPEFPKERTFKLFLRTPEDLTFRGIPQFYLYLIAAASAMLIIVVVGWVISLKRSVNAKTKTIQANLEQKEVLLREIHHRVKNSLAIVSGLIHLQEGNTESREAKRVLQDTQARIQSVALVHEKLYKTESLSEIKLNTYIKDLVEAIHKTFTDYKEAVELKFEMEEVLLETERVIPCGLLINELVVNAYKHAFNKNKRGELRIRLKQIGDDIVLIVSDNGPGLPSGFDQSDDESLGAILINSFASRLKAGVQVNNREVGGAEYIFKFPSGKTAD</sequence>
<dbReference type="EC" id="2.7.13.3" evidence="2"/>
<reference evidence="10" key="1">
    <citation type="submission" date="2022-06" db="EMBL/GenBank/DDBJ databases">
        <title>Gracilimonas sp. CAU 1638 isolated from sea sediment.</title>
        <authorList>
            <person name="Kim W."/>
        </authorList>
    </citation>
    <scope>NUCLEOTIDE SEQUENCE</scope>
    <source>
        <strain evidence="10">CAU 1638</strain>
    </source>
</reference>
<keyword evidence="5" id="KW-0547">Nucleotide-binding</keyword>
<proteinExistence type="predicted"/>
<dbReference type="Proteomes" id="UP001139125">
    <property type="component" value="Unassembled WGS sequence"/>
</dbReference>
<dbReference type="RefSeq" id="WP_255133968.1">
    <property type="nucleotide sequence ID" value="NZ_JANDBC010000001.1"/>
</dbReference>
<keyword evidence="11" id="KW-1185">Reference proteome</keyword>
<dbReference type="GO" id="GO:0004673">
    <property type="term" value="F:protein histidine kinase activity"/>
    <property type="evidence" value="ECO:0007669"/>
    <property type="project" value="UniProtKB-EC"/>
</dbReference>
<dbReference type="SMART" id="SM00387">
    <property type="entry name" value="HATPase_c"/>
    <property type="match status" value="1"/>
</dbReference>
<dbReference type="EMBL" id="JANDBC010000001">
    <property type="protein sequence ID" value="MCP9291219.1"/>
    <property type="molecule type" value="Genomic_DNA"/>
</dbReference>
<evidence type="ECO:0000313" key="10">
    <source>
        <dbReference type="EMBL" id="MCP9291219.1"/>
    </source>
</evidence>
<dbReference type="PANTHER" id="PTHR41523">
    <property type="entry name" value="TWO-COMPONENT SYSTEM SENSOR PROTEIN"/>
    <property type="match status" value="1"/>
</dbReference>
<dbReference type="PANTHER" id="PTHR41523:SF8">
    <property type="entry name" value="ETHYLENE RESPONSE SENSOR PROTEIN"/>
    <property type="match status" value="1"/>
</dbReference>
<dbReference type="InterPro" id="IPR036890">
    <property type="entry name" value="HATPase_C_sf"/>
</dbReference>
<gene>
    <name evidence="10" type="ORF">NM125_06460</name>
</gene>
<protein>
    <recommendedName>
        <fullName evidence="2">histidine kinase</fullName>
        <ecNumber evidence="2">2.7.13.3</ecNumber>
    </recommendedName>
</protein>
<dbReference type="InterPro" id="IPR011495">
    <property type="entry name" value="Sig_transdc_His_kin_sub2_dim/P"/>
</dbReference>
<evidence type="ECO:0000256" key="2">
    <source>
        <dbReference type="ARBA" id="ARBA00012438"/>
    </source>
</evidence>
<dbReference type="PROSITE" id="PS50109">
    <property type="entry name" value="HIS_KIN"/>
    <property type="match status" value="1"/>
</dbReference>
<evidence type="ECO:0000256" key="5">
    <source>
        <dbReference type="ARBA" id="ARBA00022741"/>
    </source>
</evidence>
<name>A0A9X2L2U4_9BACT</name>
<keyword evidence="4" id="KW-0808">Transferase</keyword>
<keyword evidence="8" id="KW-0812">Transmembrane</keyword>
<feature type="transmembrane region" description="Helical" evidence="8">
    <location>
        <begin position="245"/>
        <end position="267"/>
    </location>
</feature>
<dbReference type="InterPro" id="IPR003594">
    <property type="entry name" value="HATPase_dom"/>
</dbReference>
<organism evidence="10 11">
    <name type="scientific">Gracilimonas sediminicola</name>
    <dbReference type="NCBI Taxonomy" id="2952158"/>
    <lineage>
        <taxon>Bacteria</taxon>
        <taxon>Pseudomonadati</taxon>
        <taxon>Balneolota</taxon>
        <taxon>Balneolia</taxon>
        <taxon>Balneolales</taxon>
        <taxon>Balneolaceae</taxon>
        <taxon>Gracilimonas</taxon>
    </lineage>
</organism>
<dbReference type="Gene3D" id="3.30.565.10">
    <property type="entry name" value="Histidine kinase-like ATPase, C-terminal domain"/>
    <property type="match status" value="1"/>
</dbReference>
<keyword evidence="8" id="KW-1133">Transmembrane helix</keyword>
<evidence type="ECO:0000256" key="8">
    <source>
        <dbReference type="SAM" id="Phobius"/>
    </source>
</evidence>
<dbReference type="GO" id="GO:0005524">
    <property type="term" value="F:ATP binding"/>
    <property type="evidence" value="ECO:0007669"/>
    <property type="project" value="UniProtKB-KW"/>
</dbReference>
<dbReference type="Gene3D" id="3.30.450.20">
    <property type="entry name" value="PAS domain"/>
    <property type="match status" value="1"/>
</dbReference>
<dbReference type="InterPro" id="IPR005467">
    <property type="entry name" value="His_kinase_dom"/>
</dbReference>
<dbReference type="SUPFAM" id="SSF55874">
    <property type="entry name" value="ATPase domain of HSP90 chaperone/DNA topoisomerase II/histidine kinase"/>
    <property type="match status" value="1"/>
</dbReference>
<dbReference type="AlphaFoldDB" id="A0A9X2L2U4"/>
<evidence type="ECO:0000259" key="9">
    <source>
        <dbReference type="PROSITE" id="PS50109"/>
    </source>
</evidence>
<accession>A0A9X2L2U4</accession>